<dbReference type="Pfam" id="PF13185">
    <property type="entry name" value="GAF_2"/>
    <property type="match status" value="1"/>
</dbReference>
<dbReference type="SUPFAM" id="SSF81606">
    <property type="entry name" value="PP2C-like"/>
    <property type="match status" value="1"/>
</dbReference>
<evidence type="ECO:0000259" key="3">
    <source>
        <dbReference type="SMART" id="SM00065"/>
    </source>
</evidence>
<reference evidence="5 6" key="1">
    <citation type="submission" date="2014-05" db="EMBL/GenBank/DDBJ databases">
        <title>De novo Genome Sequence of Spirocheata sp.</title>
        <authorList>
            <person name="Shivani Y."/>
            <person name="Subhash Y."/>
            <person name="Tushar L."/>
            <person name="Sasikala C."/>
            <person name="Ramana C.V."/>
        </authorList>
    </citation>
    <scope>NUCLEOTIDE SEQUENCE [LARGE SCALE GENOMIC DNA]</scope>
    <source>
        <strain evidence="5 6">JC230</strain>
    </source>
</reference>
<evidence type="ECO:0000313" key="6">
    <source>
        <dbReference type="Proteomes" id="UP000029692"/>
    </source>
</evidence>
<feature type="transmembrane region" description="Helical" evidence="2">
    <location>
        <begin position="176"/>
        <end position="196"/>
    </location>
</feature>
<keyword evidence="2" id="KW-0812">Transmembrane</keyword>
<evidence type="ECO:0000259" key="4">
    <source>
        <dbReference type="SMART" id="SM00331"/>
    </source>
</evidence>
<keyword evidence="1" id="KW-0378">Hydrolase</keyword>
<dbReference type="PANTHER" id="PTHR43156">
    <property type="entry name" value="STAGE II SPORULATION PROTEIN E-RELATED"/>
    <property type="match status" value="1"/>
</dbReference>
<dbReference type="InterPro" id="IPR003018">
    <property type="entry name" value="GAF"/>
</dbReference>
<keyword evidence="2" id="KW-0472">Membrane</keyword>
<protein>
    <recommendedName>
        <fullName evidence="7">PPM-type phosphatase domain-containing protein</fullName>
    </recommendedName>
</protein>
<evidence type="ECO:0000256" key="2">
    <source>
        <dbReference type="SAM" id="Phobius"/>
    </source>
</evidence>
<feature type="transmembrane region" description="Helical" evidence="2">
    <location>
        <begin position="12"/>
        <end position="29"/>
    </location>
</feature>
<dbReference type="InterPro" id="IPR052016">
    <property type="entry name" value="Bact_Sigma-Reg"/>
</dbReference>
<feature type="transmembrane region" description="Helical" evidence="2">
    <location>
        <begin position="122"/>
        <end position="142"/>
    </location>
</feature>
<feature type="domain" description="PPM-type phosphatase" evidence="4">
    <location>
        <begin position="428"/>
        <end position="646"/>
    </location>
</feature>
<dbReference type="Pfam" id="PF07228">
    <property type="entry name" value="SpoIIE"/>
    <property type="match status" value="1"/>
</dbReference>
<feature type="domain" description="GAF" evidence="3">
    <location>
        <begin position="236"/>
        <end position="401"/>
    </location>
</feature>
<feature type="transmembrane region" description="Helical" evidence="2">
    <location>
        <begin position="154"/>
        <end position="170"/>
    </location>
</feature>
<sequence>MTFTLAGFFSSPVWLRLIIALGLLVYTQLITEQYSVPSWKWIRIIPLILLGRELLSFFLPHHFVFILSDLVIMVIFAYWVGTYAENTKPAALFRNLALPIIIGIEIIGIVFNAAGIVAITEVILMMLLPGALGLMMNNISVYNTRHAEFIIENRIMIFALMIFSRFLFIFDPSHQGLVAGYLFIPITYLPYFYIMYRYQAYYHNQFVEQDEFNSSYINSLFDFMRTIGTAMTERIEVKAVIEYVVRAVIQHTEAEAGAVFLRDPGENTLTLGVVQGYYPPPFPVPAIVKTKLSGVEKYFESTPIKFGDTVIGVAADKDQGIYIRNTKDDPLMETNTKDDTLYISSLIALPLHVNKEIFGILSIIHRRRENLFSQADYERTKIFSEYASLTLDSLYNYSQLLEKQEIEREVNIAGDIQKKLLPSRIPRRIRKAIAAFSIPAKGVSGDYYDIIPLTRAGKLGLVICDVAGKGVPASLIMVMIRTIVHLVAAGTKDASKVLTWINRGIAGSIDIERFATLSYMTYDPETGVMEYSNAGHHPLVVLRRESKKIERIDAPGLPIGLERDAKYERKVLKLAPGDVVMVYTDGIIEAMNPAGEQYEEERLQAVFRDNVDREAKEILDAIKDDIDRFVGNAKQHDDQTLIIMKA</sequence>
<feature type="transmembrane region" description="Helical" evidence="2">
    <location>
        <begin position="65"/>
        <end position="84"/>
    </location>
</feature>
<dbReference type="InterPro" id="IPR029016">
    <property type="entry name" value="GAF-like_dom_sf"/>
</dbReference>
<dbReference type="EMBL" id="JNUP01000065">
    <property type="protein sequence ID" value="KGE71561.1"/>
    <property type="molecule type" value="Genomic_DNA"/>
</dbReference>
<dbReference type="Gene3D" id="3.60.40.10">
    <property type="entry name" value="PPM-type phosphatase domain"/>
    <property type="match status" value="1"/>
</dbReference>
<evidence type="ECO:0000256" key="1">
    <source>
        <dbReference type="ARBA" id="ARBA00022801"/>
    </source>
</evidence>
<feature type="transmembrane region" description="Helical" evidence="2">
    <location>
        <begin position="96"/>
        <end position="116"/>
    </location>
</feature>
<dbReference type="InterPro" id="IPR001932">
    <property type="entry name" value="PPM-type_phosphatase-like_dom"/>
</dbReference>
<keyword evidence="2" id="KW-1133">Transmembrane helix</keyword>
<gene>
    <name evidence="5" type="ORF">DC28_09715</name>
</gene>
<dbReference type="AlphaFoldDB" id="A0A098QVE7"/>
<dbReference type="SUPFAM" id="SSF55781">
    <property type="entry name" value="GAF domain-like"/>
    <property type="match status" value="1"/>
</dbReference>
<dbReference type="PANTHER" id="PTHR43156:SF2">
    <property type="entry name" value="STAGE II SPORULATION PROTEIN E"/>
    <property type="match status" value="1"/>
</dbReference>
<dbReference type="SMART" id="SM00331">
    <property type="entry name" value="PP2C_SIG"/>
    <property type="match status" value="1"/>
</dbReference>
<dbReference type="eggNOG" id="COG2203">
    <property type="taxonomic scope" value="Bacteria"/>
</dbReference>
<keyword evidence="6" id="KW-1185">Reference proteome</keyword>
<organism evidence="5 6">
    <name type="scientific">Spirochaeta lutea</name>
    <dbReference type="NCBI Taxonomy" id="1480694"/>
    <lineage>
        <taxon>Bacteria</taxon>
        <taxon>Pseudomonadati</taxon>
        <taxon>Spirochaetota</taxon>
        <taxon>Spirochaetia</taxon>
        <taxon>Spirochaetales</taxon>
        <taxon>Spirochaetaceae</taxon>
        <taxon>Spirochaeta</taxon>
    </lineage>
</organism>
<dbReference type="STRING" id="1480694.DC28_09715"/>
<accession>A0A098QVE7</accession>
<evidence type="ECO:0008006" key="7">
    <source>
        <dbReference type="Google" id="ProtNLM"/>
    </source>
</evidence>
<dbReference type="Proteomes" id="UP000029692">
    <property type="component" value="Unassembled WGS sequence"/>
</dbReference>
<dbReference type="GO" id="GO:0016791">
    <property type="term" value="F:phosphatase activity"/>
    <property type="evidence" value="ECO:0007669"/>
    <property type="project" value="TreeGrafter"/>
</dbReference>
<dbReference type="Gene3D" id="3.30.450.40">
    <property type="match status" value="1"/>
</dbReference>
<dbReference type="InterPro" id="IPR036457">
    <property type="entry name" value="PPM-type-like_dom_sf"/>
</dbReference>
<proteinExistence type="predicted"/>
<dbReference type="RefSeq" id="WP_052078712.1">
    <property type="nucleotide sequence ID" value="NZ_JNUP01000065.1"/>
</dbReference>
<dbReference type="SMART" id="SM00065">
    <property type="entry name" value="GAF"/>
    <property type="match status" value="1"/>
</dbReference>
<dbReference type="eggNOG" id="COG2208">
    <property type="taxonomic scope" value="Bacteria"/>
</dbReference>
<evidence type="ECO:0000313" key="5">
    <source>
        <dbReference type="EMBL" id="KGE71561.1"/>
    </source>
</evidence>
<comment type="caution">
    <text evidence="5">The sequence shown here is derived from an EMBL/GenBank/DDBJ whole genome shotgun (WGS) entry which is preliminary data.</text>
</comment>
<name>A0A098QVE7_9SPIO</name>